<dbReference type="GO" id="GO:0003700">
    <property type="term" value="F:DNA-binding transcription factor activity"/>
    <property type="evidence" value="ECO:0007669"/>
    <property type="project" value="InterPro"/>
</dbReference>
<gene>
    <name evidence="6" type="ORF">HRH59_13250</name>
</gene>
<organism evidence="6 7">
    <name type="scientific">Rheinheimera lutimaris</name>
    <dbReference type="NCBI Taxonomy" id="2740584"/>
    <lineage>
        <taxon>Bacteria</taxon>
        <taxon>Pseudomonadati</taxon>
        <taxon>Pseudomonadota</taxon>
        <taxon>Gammaproteobacteria</taxon>
        <taxon>Chromatiales</taxon>
        <taxon>Chromatiaceae</taxon>
        <taxon>Rheinheimera</taxon>
    </lineage>
</organism>
<evidence type="ECO:0000259" key="5">
    <source>
        <dbReference type="PROSITE" id="PS01124"/>
    </source>
</evidence>
<keyword evidence="3" id="KW-0804">Transcription</keyword>
<reference evidence="6 7" key="1">
    <citation type="submission" date="2020-06" db="EMBL/GenBank/DDBJ databases">
        <title>Rheinheimera sp. nov., a marine bacterium isolated from coastal.</title>
        <authorList>
            <person name="Yu Q."/>
            <person name="Qi Y."/>
            <person name="Pu J."/>
        </authorList>
    </citation>
    <scope>NUCLEOTIDE SEQUENCE [LARGE SCALE GENOMIC DNA]</scope>
    <source>
        <strain evidence="6 7">YQF-2</strain>
    </source>
</reference>
<feature type="transmembrane region" description="Helical" evidence="4">
    <location>
        <begin position="6"/>
        <end position="22"/>
    </location>
</feature>
<dbReference type="PANTHER" id="PTHR43280:SF29">
    <property type="entry name" value="ARAC-FAMILY TRANSCRIPTIONAL REGULATOR"/>
    <property type="match status" value="1"/>
</dbReference>
<accession>A0A7Y5EIH9</accession>
<keyword evidence="4" id="KW-0812">Transmembrane</keyword>
<dbReference type="InterPro" id="IPR018062">
    <property type="entry name" value="HTH_AraC-typ_CS"/>
</dbReference>
<sequence>MLDLFFRFAAVGQLILLMLLLWRSKVIVTKAAMSVLLLCCIAYILLTAPVDDVHYGWLRPPLLFFTDLTAYALLAVYWHAVHNQSLLSQLSGWLKVMLSLWLVWLCYFFLLLQGKGWFHDIHHAVLLLVLAFVVIDAFTGLSDDLVERRRRLRIGIIAAGGAYMAVLTLLEFSPLAIKDHGLFSSINAGLIFATTSLIAVYRLAGFRIEQQADVAEPAWYIDAAELHSDNAAVRLLKNKMAAGLYAINGLSISQLAAELGMPVYQLRQLINVELGFDNFSQFVNSYRIPAVCARLADAKDNDKPVLTLALEAGFNSIAPFNRAFKQSVGMTPSQYRAQF</sequence>
<keyword evidence="7" id="KW-1185">Reference proteome</keyword>
<dbReference type="AlphaFoldDB" id="A0A7Y5EIH9"/>
<dbReference type="SUPFAM" id="SSF46689">
    <property type="entry name" value="Homeodomain-like"/>
    <property type="match status" value="1"/>
</dbReference>
<evidence type="ECO:0000313" key="6">
    <source>
        <dbReference type="EMBL" id="NRQ43514.1"/>
    </source>
</evidence>
<evidence type="ECO:0000313" key="7">
    <source>
        <dbReference type="Proteomes" id="UP000523161"/>
    </source>
</evidence>
<feature type="transmembrane region" description="Helical" evidence="4">
    <location>
        <begin position="62"/>
        <end position="80"/>
    </location>
</feature>
<feature type="transmembrane region" description="Helical" evidence="4">
    <location>
        <begin position="124"/>
        <end position="142"/>
    </location>
</feature>
<dbReference type="PROSITE" id="PS00041">
    <property type="entry name" value="HTH_ARAC_FAMILY_1"/>
    <property type="match status" value="1"/>
</dbReference>
<keyword evidence="4" id="KW-0472">Membrane</keyword>
<feature type="transmembrane region" description="Helical" evidence="4">
    <location>
        <begin position="31"/>
        <end position="50"/>
    </location>
</feature>
<dbReference type="SMART" id="SM00342">
    <property type="entry name" value="HTH_ARAC"/>
    <property type="match status" value="1"/>
</dbReference>
<proteinExistence type="predicted"/>
<keyword evidence="2" id="KW-0238">DNA-binding</keyword>
<dbReference type="InterPro" id="IPR020449">
    <property type="entry name" value="Tscrpt_reg_AraC-type_HTH"/>
</dbReference>
<evidence type="ECO:0000256" key="4">
    <source>
        <dbReference type="SAM" id="Phobius"/>
    </source>
</evidence>
<dbReference type="Pfam" id="PF12833">
    <property type="entry name" value="HTH_18"/>
    <property type="match status" value="1"/>
</dbReference>
<evidence type="ECO:0000256" key="2">
    <source>
        <dbReference type="ARBA" id="ARBA00023125"/>
    </source>
</evidence>
<dbReference type="InterPro" id="IPR009057">
    <property type="entry name" value="Homeodomain-like_sf"/>
</dbReference>
<keyword evidence="4" id="KW-1133">Transmembrane helix</keyword>
<dbReference type="Gene3D" id="1.10.10.60">
    <property type="entry name" value="Homeodomain-like"/>
    <property type="match status" value="1"/>
</dbReference>
<dbReference type="PROSITE" id="PS01124">
    <property type="entry name" value="HTH_ARAC_FAMILY_2"/>
    <property type="match status" value="1"/>
</dbReference>
<name>A0A7Y5EIH9_9GAMM</name>
<dbReference type="GO" id="GO:0043565">
    <property type="term" value="F:sequence-specific DNA binding"/>
    <property type="evidence" value="ECO:0007669"/>
    <property type="project" value="InterPro"/>
</dbReference>
<evidence type="ECO:0000256" key="1">
    <source>
        <dbReference type="ARBA" id="ARBA00023015"/>
    </source>
</evidence>
<evidence type="ECO:0000256" key="3">
    <source>
        <dbReference type="ARBA" id="ARBA00023163"/>
    </source>
</evidence>
<keyword evidence="1" id="KW-0805">Transcription regulation</keyword>
<dbReference type="Proteomes" id="UP000523161">
    <property type="component" value="Unassembled WGS sequence"/>
</dbReference>
<dbReference type="EMBL" id="JABSOD010000013">
    <property type="protein sequence ID" value="NRQ43514.1"/>
    <property type="molecule type" value="Genomic_DNA"/>
</dbReference>
<feature type="transmembrane region" description="Helical" evidence="4">
    <location>
        <begin position="182"/>
        <end position="201"/>
    </location>
</feature>
<dbReference type="InterPro" id="IPR018060">
    <property type="entry name" value="HTH_AraC"/>
</dbReference>
<feature type="transmembrane region" description="Helical" evidence="4">
    <location>
        <begin position="154"/>
        <end position="176"/>
    </location>
</feature>
<protein>
    <submittedName>
        <fullName evidence="6">Helix-turn-helix transcriptional regulator</fullName>
    </submittedName>
</protein>
<dbReference type="PRINTS" id="PR00032">
    <property type="entry name" value="HTHARAC"/>
</dbReference>
<feature type="transmembrane region" description="Helical" evidence="4">
    <location>
        <begin position="92"/>
        <end position="112"/>
    </location>
</feature>
<feature type="domain" description="HTH araC/xylS-type" evidence="5">
    <location>
        <begin position="230"/>
        <end position="338"/>
    </location>
</feature>
<dbReference type="RefSeq" id="WP_173501750.1">
    <property type="nucleotide sequence ID" value="NZ_JABSOD010000013.1"/>
</dbReference>
<dbReference type="PANTHER" id="PTHR43280">
    <property type="entry name" value="ARAC-FAMILY TRANSCRIPTIONAL REGULATOR"/>
    <property type="match status" value="1"/>
</dbReference>
<comment type="caution">
    <text evidence="6">The sequence shown here is derived from an EMBL/GenBank/DDBJ whole genome shotgun (WGS) entry which is preliminary data.</text>
</comment>